<feature type="transmembrane region" description="Helical" evidence="1">
    <location>
        <begin position="502"/>
        <end position="523"/>
    </location>
</feature>
<keyword evidence="2" id="KW-0732">Signal</keyword>
<feature type="chain" id="PRO_5040448594" description="Acyltransferase 3 domain-containing protein" evidence="2">
    <location>
        <begin position="23"/>
        <end position="627"/>
    </location>
</feature>
<evidence type="ECO:0000313" key="4">
    <source>
        <dbReference type="EMBL" id="CAH0550014.1"/>
    </source>
</evidence>
<keyword evidence="1" id="KW-1133">Transmembrane helix</keyword>
<evidence type="ECO:0000259" key="3">
    <source>
        <dbReference type="Pfam" id="PF01757"/>
    </source>
</evidence>
<reference evidence="4" key="1">
    <citation type="submission" date="2021-12" db="EMBL/GenBank/DDBJ databases">
        <authorList>
            <person name="King R."/>
        </authorList>
    </citation>
    <scope>NUCLEOTIDE SEQUENCE</scope>
</reference>
<feature type="signal peptide" evidence="2">
    <location>
        <begin position="1"/>
        <end position="22"/>
    </location>
</feature>
<protein>
    <recommendedName>
        <fullName evidence="3">Acyltransferase 3 domain-containing protein</fullName>
    </recommendedName>
</protein>
<keyword evidence="1" id="KW-0812">Transmembrane</keyword>
<evidence type="ECO:0000256" key="2">
    <source>
        <dbReference type="SAM" id="SignalP"/>
    </source>
</evidence>
<dbReference type="OrthoDB" id="10265389at2759"/>
<dbReference type="PANTHER" id="PTHR11161">
    <property type="entry name" value="O-ACYLTRANSFERASE"/>
    <property type="match status" value="1"/>
</dbReference>
<dbReference type="AlphaFoldDB" id="A0A9P0AVQ4"/>
<feature type="transmembrane region" description="Helical" evidence="1">
    <location>
        <begin position="393"/>
        <end position="415"/>
    </location>
</feature>
<feature type="transmembrane region" description="Helical" evidence="1">
    <location>
        <begin position="366"/>
        <end position="386"/>
    </location>
</feature>
<dbReference type="EMBL" id="OV121133">
    <property type="protein sequence ID" value="CAH0550014.1"/>
    <property type="molecule type" value="Genomic_DNA"/>
</dbReference>
<dbReference type="InterPro" id="IPR002656">
    <property type="entry name" value="Acyl_transf_3_dom"/>
</dbReference>
<keyword evidence="5" id="KW-1185">Reference proteome</keyword>
<evidence type="ECO:0000313" key="5">
    <source>
        <dbReference type="Proteomes" id="UP001154078"/>
    </source>
</evidence>
<feature type="transmembrane region" description="Helical" evidence="1">
    <location>
        <begin position="141"/>
        <end position="163"/>
    </location>
</feature>
<organism evidence="4 5">
    <name type="scientific">Brassicogethes aeneus</name>
    <name type="common">Rape pollen beetle</name>
    <name type="synonym">Meligethes aeneus</name>
    <dbReference type="NCBI Taxonomy" id="1431903"/>
    <lineage>
        <taxon>Eukaryota</taxon>
        <taxon>Metazoa</taxon>
        <taxon>Ecdysozoa</taxon>
        <taxon>Arthropoda</taxon>
        <taxon>Hexapoda</taxon>
        <taxon>Insecta</taxon>
        <taxon>Pterygota</taxon>
        <taxon>Neoptera</taxon>
        <taxon>Endopterygota</taxon>
        <taxon>Coleoptera</taxon>
        <taxon>Polyphaga</taxon>
        <taxon>Cucujiformia</taxon>
        <taxon>Nitidulidae</taxon>
        <taxon>Meligethinae</taxon>
        <taxon>Brassicogethes</taxon>
    </lineage>
</organism>
<keyword evidence="1" id="KW-0472">Membrane</keyword>
<feature type="domain" description="Acyltransferase 3" evidence="3">
    <location>
        <begin position="210"/>
        <end position="596"/>
    </location>
</feature>
<feature type="transmembrane region" description="Helical" evidence="1">
    <location>
        <begin position="257"/>
        <end position="282"/>
    </location>
</feature>
<feature type="transmembrane region" description="Helical" evidence="1">
    <location>
        <begin position="477"/>
        <end position="496"/>
    </location>
</feature>
<feature type="transmembrane region" description="Helical" evidence="1">
    <location>
        <begin position="543"/>
        <end position="562"/>
    </location>
</feature>
<feature type="transmembrane region" description="Helical" evidence="1">
    <location>
        <begin position="216"/>
        <end position="237"/>
    </location>
</feature>
<accession>A0A9P0AVQ4</accession>
<name>A0A9P0AVQ4_BRAAE</name>
<dbReference type="PANTHER" id="PTHR11161:SF72">
    <property type="entry name" value="FI21449P1"/>
    <property type="match status" value="1"/>
</dbReference>
<dbReference type="InterPro" id="IPR052728">
    <property type="entry name" value="O2_lipid_transport_reg"/>
</dbReference>
<proteinExistence type="predicted"/>
<dbReference type="Pfam" id="PF01757">
    <property type="entry name" value="Acyl_transf_3"/>
    <property type="match status" value="1"/>
</dbReference>
<feature type="transmembrane region" description="Helical" evidence="1">
    <location>
        <begin position="582"/>
        <end position="600"/>
    </location>
</feature>
<dbReference type="Proteomes" id="UP001154078">
    <property type="component" value="Chromosome 2"/>
</dbReference>
<evidence type="ECO:0000256" key="1">
    <source>
        <dbReference type="SAM" id="Phobius"/>
    </source>
</evidence>
<sequence>MLAQWLAIVVIVFNFFNNCAQCHLLTEDEYNELPPIYHIDDYKNCMKENNLYCSVTLILKPNNKSSRIWKNIQKTIDNKNYYNHNEIFHAICVEKKCPDYKKDHNLKNEISQCFTEKFKKVELNAEVVDIDCDFHLYNTGYFDICLVFTLFSYVIFVICMSIFDYRKSKTNVKYLTDYKEKVLMKPFSLYTNWKKLSRISQNPDFQKLKCLQGIRFYNMLLIIFCHTFSSYIGGYIQNTIYFERFQENILRHLLRNLLVFLVQTFFLFSAWLLSFHFFQILGNPKVSLKRYVTLTFLNRYLRIIPPLLVMIAFGYSTLIFSLFFDGPVKDQFSYVEYKRCQKNWWSTLLFVNNICVNHDMCYFISWYLSADTQLYLISLVIFAIIWKMKKRPFSVISFFVLIALFIPGIVCYIYDLDIIFRITPENSKINSYISFNFNATYISTYSNAATYMVGLGFGYMFHKFYDKPIFTNKSRVLLWWLSFLGLPALVLTLACFEYSRVTSSMLVCILRPLYAIGIGVGIFGMSEKLGGVIRKICEWEPALLLGNITYSTYVVHYSFVFYRTSTATAPLYVSDWILFQSFIHDTLLSFFFGFVMHIFIEMPALQLQKLFVPQIRGAKLNHAKKSS</sequence>
<dbReference type="GO" id="GO:0016747">
    <property type="term" value="F:acyltransferase activity, transferring groups other than amino-acyl groups"/>
    <property type="evidence" value="ECO:0007669"/>
    <property type="project" value="InterPro"/>
</dbReference>
<gene>
    <name evidence="4" type="ORF">MELIAE_LOCUS2934</name>
</gene>
<feature type="transmembrane region" description="Helical" evidence="1">
    <location>
        <begin position="303"/>
        <end position="324"/>
    </location>
</feature>
<feature type="transmembrane region" description="Helical" evidence="1">
    <location>
        <begin position="448"/>
        <end position="465"/>
    </location>
</feature>